<dbReference type="SUPFAM" id="SSF49265">
    <property type="entry name" value="Fibronectin type III"/>
    <property type="match status" value="1"/>
</dbReference>
<protein>
    <recommendedName>
        <fullName evidence="3">Fibronectin type-III domain-containing protein</fullName>
    </recommendedName>
</protein>
<dbReference type="EMBL" id="MPUH01001462">
    <property type="protein sequence ID" value="OMJ67638.1"/>
    <property type="molecule type" value="Genomic_DNA"/>
</dbReference>
<reference evidence="1 2" key="1">
    <citation type="submission" date="2016-11" db="EMBL/GenBank/DDBJ databases">
        <title>The macronuclear genome of Stentor coeruleus: a giant cell with tiny introns.</title>
        <authorList>
            <person name="Slabodnick M."/>
            <person name="Ruby J.G."/>
            <person name="Reiff S.B."/>
            <person name="Swart E.C."/>
            <person name="Gosai S."/>
            <person name="Prabakaran S."/>
            <person name="Witkowska E."/>
            <person name="Larue G.E."/>
            <person name="Fisher S."/>
            <person name="Freeman R.M."/>
            <person name="Gunawardena J."/>
            <person name="Chu W."/>
            <person name="Stover N.A."/>
            <person name="Gregory B.D."/>
            <person name="Nowacki M."/>
            <person name="Derisi J."/>
            <person name="Roy S.W."/>
            <person name="Marshall W.F."/>
            <person name="Sood P."/>
        </authorList>
    </citation>
    <scope>NUCLEOTIDE SEQUENCE [LARGE SCALE GENOMIC DNA]</scope>
    <source>
        <strain evidence="1">WM001</strain>
    </source>
</reference>
<accession>A0A1R2ASZ9</accession>
<evidence type="ECO:0008006" key="3">
    <source>
        <dbReference type="Google" id="ProtNLM"/>
    </source>
</evidence>
<dbReference type="Proteomes" id="UP000187209">
    <property type="component" value="Unassembled WGS sequence"/>
</dbReference>
<dbReference type="InterPro" id="IPR036116">
    <property type="entry name" value="FN3_sf"/>
</dbReference>
<organism evidence="1 2">
    <name type="scientific">Stentor coeruleus</name>
    <dbReference type="NCBI Taxonomy" id="5963"/>
    <lineage>
        <taxon>Eukaryota</taxon>
        <taxon>Sar</taxon>
        <taxon>Alveolata</taxon>
        <taxon>Ciliophora</taxon>
        <taxon>Postciliodesmatophora</taxon>
        <taxon>Heterotrichea</taxon>
        <taxon>Heterotrichida</taxon>
        <taxon>Stentoridae</taxon>
        <taxon>Stentor</taxon>
    </lineage>
</organism>
<evidence type="ECO:0000313" key="1">
    <source>
        <dbReference type="EMBL" id="OMJ67638.1"/>
    </source>
</evidence>
<dbReference type="AlphaFoldDB" id="A0A1R2ASZ9"/>
<name>A0A1R2ASZ9_9CILI</name>
<evidence type="ECO:0000313" key="2">
    <source>
        <dbReference type="Proteomes" id="UP000187209"/>
    </source>
</evidence>
<proteinExistence type="predicted"/>
<sequence length="186" mass="21572">MYKKSSVSSDEVTHHSISLLFTIDPHITLTKILIKLSLHDGFLKEICILECSGAAIGYEIQNLSPNTMYLIQIAPCDIRRQYSWSNILPIKTRKIPKPDILYESEKLIRNLPVETRELINARNVKDWKEYVNCSYKCAKPKEIRKQVLERTLTWVNSLGVLGEVYDMDDDCFQGPFVLKMKGHRDR</sequence>
<gene>
    <name evidence="1" type="ORF">SteCoe_35144</name>
</gene>
<keyword evidence="2" id="KW-1185">Reference proteome</keyword>
<comment type="caution">
    <text evidence="1">The sequence shown here is derived from an EMBL/GenBank/DDBJ whole genome shotgun (WGS) entry which is preliminary data.</text>
</comment>